<comment type="catalytic activity">
    <reaction evidence="2">
        <text>2 GTP = 3',3'-c-di-GMP + 2 diphosphate</text>
        <dbReference type="Rhea" id="RHEA:24898"/>
        <dbReference type="ChEBI" id="CHEBI:33019"/>
        <dbReference type="ChEBI" id="CHEBI:37565"/>
        <dbReference type="ChEBI" id="CHEBI:58805"/>
        <dbReference type="EC" id="2.7.7.65"/>
    </reaction>
</comment>
<evidence type="ECO:0000259" key="5">
    <source>
        <dbReference type="PROSITE" id="PS50887"/>
    </source>
</evidence>
<dbReference type="Pfam" id="PF00990">
    <property type="entry name" value="GGDEF"/>
    <property type="match status" value="1"/>
</dbReference>
<dbReference type="EC" id="2.7.7.65" evidence="1"/>
<dbReference type="PROSITE" id="PS50110">
    <property type="entry name" value="RESPONSE_REGULATORY"/>
    <property type="match status" value="1"/>
</dbReference>
<feature type="domain" description="GGDEF" evidence="5">
    <location>
        <begin position="169"/>
        <end position="305"/>
    </location>
</feature>
<dbReference type="NCBIfam" id="TIGR00254">
    <property type="entry name" value="GGDEF"/>
    <property type="match status" value="1"/>
</dbReference>
<feature type="domain" description="Response regulatory" evidence="4">
    <location>
        <begin position="11"/>
        <end position="126"/>
    </location>
</feature>
<keyword evidence="7" id="KW-1185">Reference proteome</keyword>
<dbReference type="InterPro" id="IPR043128">
    <property type="entry name" value="Rev_trsase/Diguanyl_cyclase"/>
</dbReference>
<dbReference type="Proteomes" id="UP000778523">
    <property type="component" value="Unassembled WGS sequence"/>
</dbReference>
<dbReference type="Gene3D" id="3.40.50.2300">
    <property type="match status" value="1"/>
</dbReference>
<dbReference type="InterPro" id="IPR029787">
    <property type="entry name" value="Nucleotide_cyclase"/>
</dbReference>
<dbReference type="SUPFAM" id="SSF52172">
    <property type="entry name" value="CheY-like"/>
    <property type="match status" value="1"/>
</dbReference>
<dbReference type="InterPro" id="IPR011006">
    <property type="entry name" value="CheY-like_superfamily"/>
</dbReference>
<dbReference type="PANTHER" id="PTHR45138">
    <property type="entry name" value="REGULATORY COMPONENTS OF SENSORY TRANSDUCTION SYSTEM"/>
    <property type="match status" value="1"/>
</dbReference>
<dbReference type="InterPro" id="IPR001789">
    <property type="entry name" value="Sig_transdc_resp-reg_receiver"/>
</dbReference>
<sequence>MTAHPLEREAKILIIDDSPTSIRLVSHFVRDMGSVHFATRGDTGLKMAVELLPDIILLDVEMPGIDGLETCSLIKRTPELADVPVIFITAHTGVDHEVAGLSAGAVDFIPKPLSEPIVRARVKTHLTLKRQGDQLRELAMRDGLTGIHNRRAFDEQLLIECRRHRRTPGPLGLAIVDIDHFKPFNDFYGHQAGDACLRQIALCIEESARRPGEMAARYGGEEFAVILPSTEREEACRFGEFLVEQVRALALPHEISSFGMVTVSVGVAAGKPAIDGCNNEIVAAADSALYRAKAEGRNRVVLAGSGA</sequence>
<dbReference type="Pfam" id="PF00072">
    <property type="entry name" value="Response_reg"/>
    <property type="match status" value="1"/>
</dbReference>
<evidence type="ECO:0000313" key="7">
    <source>
        <dbReference type="Proteomes" id="UP000778523"/>
    </source>
</evidence>
<dbReference type="RefSeq" id="WP_170020996.1">
    <property type="nucleotide sequence ID" value="NZ_JABCSC020000001.1"/>
</dbReference>
<evidence type="ECO:0000313" key="6">
    <source>
        <dbReference type="EMBL" id="NSL54504.1"/>
    </source>
</evidence>
<comment type="caution">
    <text evidence="6">The sequence shown here is derived from an EMBL/GenBank/DDBJ whole genome shotgun (WGS) entry which is preliminary data.</text>
</comment>
<feature type="modified residue" description="4-aspartylphosphate" evidence="3">
    <location>
        <position position="59"/>
    </location>
</feature>
<dbReference type="PROSITE" id="PS50887">
    <property type="entry name" value="GGDEF"/>
    <property type="match status" value="1"/>
</dbReference>
<evidence type="ECO:0000256" key="3">
    <source>
        <dbReference type="PROSITE-ProRule" id="PRU00169"/>
    </source>
</evidence>
<proteinExistence type="predicted"/>
<organism evidence="6 7">
    <name type="scientific">Uliginosibacterium aquaticum</name>
    <dbReference type="NCBI Taxonomy" id="2731212"/>
    <lineage>
        <taxon>Bacteria</taxon>
        <taxon>Pseudomonadati</taxon>
        <taxon>Pseudomonadota</taxon>
        <taxon>Betaproteobacteria</taxon>
        <taxon>Rhodocyclales</taxon>
        <taxon>Zoogloeaceae</taxon>
        <taxon>Uliginosibacterium</taxon>
    </lineage>
</organism>
<dbReference type="SUPFAM" id="SSF55073">
    <property type="entry name" value="Nucleotide cyclase"/>
    <property type="match status" value="1"/>
</dbReference>
<dbReference type="InterPro" id="IPR050469">
    <property type="entry name" value="Diguanylate_Cyclase"/>
</dbReference>
<protein>
    <recommendedName>
        <fullName evidence="1">diguanylate cyclase</fullName>
        <ecNumber evidence="1">2.7.7.65</ecNumber>
    </recommendedName>
</protein>
<keyword evidence="3" id="KW-0597">Phosphoprotein</keyword>
<dbReference type="SMART" id="SM00267">
    <property type="entry name" value="GGDEF"/>
    <property type="match status" value="1"/>
</dbReference>
<dbReference type="CDD" id="cd01949">
    <property type="entry name" value="GGDEF"/>
    <property type="match status" value="1"/>
</dbReference>
<dbReference type="InterPro" id="IPR000160">
    <property type="entry name" value="GGDEF_dom"/>
</dbReference>
<evidence type="ECO:0000256" key="1">
    <source>
        <dbReference type="ARBA" id="ARBA00012528"/>
    </source>
</evidence>
<evidence type="ECO:0000259" key="4">
    <source>
        <dbReference type="PROSITE" id="PS50110"/>
    </source>
</evidence>
<name>A0ABX2IIR0_9RHOO</name>
<reference evidence="6 7" key="1">
    <citation type="submission" date="2020-06" db="EMBL/GenBank/DDBJ databases">
        <title>Draft genome of Uliginosibacterium sp. IMCC34675.</title>
        <authorList>
            <person name="Song J."/>
        </authorList>
    </citation>
    <scope>NUCLEOTIDE SEQUENCE [LARGE SCALE GENOMIC DNA]</scope>
    <source>
        <strain evidence="6 7">IMCC34675</strain>
    </source>
</reference>
<accession>A0ABX2IIR0</accession>
<dbReference type="EMBL" id="JABCSC020000001">
    <property type="protein sequence ID" value="NSL54504.1"/>
    <property type="molecule type" value="Genomic_DNA"/>
</dbReference>
<dbReference type="SMART" id="SM00448">
    <property type="entry name" value="REC"/>
    <property type="match status" value="1"/>
</dbReference>
<gene>
    <name evidence="6" type="ORF">HJ583_005675</name>
</gene>
<evidence type="ECO:0000256" key="2">
    <source>
        <dbReference type="ARBA" id="ARBA00034247"/>
    </source>
</evidence>
<dbReference type="PANTHER" id="PTHR45138:SF9">
    <property type="entry name" value="DIGUANYLATE CYCLASE DGCM-RELATED"/>
    <property type="match status" value="1"/>
</dbReference>
<dbReference type="Gene3D" id="3.30.70.270">
    <property type="match status" value="1"/>
</dbReference>